<evidence type="ECO:0000313" key="2">
    <source>
        <dbReference type="EMBL" id="GAA57484.1"/>
    </source>
</evidence>
<sequence>MHTSAAQFILDILLLLLHVLIVQTQNWWNFDEQLNPYQIPNFTPLPNRRFTHEAEVGKYGPMVNDVIVNIP</sequence>
<feature type="chain" id="PRO_5003506684" evidence="1">
    <location>
        <begin position="25"/>
        <end position="71"/>
    </location>
</feature>
<organism evidence="2 3">
    <name type="scientific">Clonorchis sinensis</name>
    <name type="common">Chinese liver fluke</name>
    <dbReference type="NCBI Taxonomy" id="79923"/>
    <lineage>
        <taxon>Eukaryota</taxon>
        <taxon>Metazoa</taxon>
        <taxon>Spiralia</taxon>
        <taxon>Lophotrochozoa</taxon>
        <taxon>Platyhelminthes</taxon>
        <taxon>Trematoda</taxon>
        <taxon>Digenea</taxon>
        <taxon>Opisthorchiida</taxon>
        <taxon>Opisthorchiata</taxon>
        <taxon>Opisthorchiidae</taxon>
        <taxon>Clonorchis</taxon>
    </lineage>
</organism>
<reference key="2">
    <citation type="submission" date="2011-10" db="EMBL/GenBank/DDBJ databases">
        <title>The genome and transcriptome sequence of Clonorchis sinensis provide insights into the carcinogenic liver fluke.</title>
        <authorList>
            <person name="Wang X."/>
            <person name="Huang Y."/>
            <person name="Chen W."/>
            <person name="Liu H."/>
            <person name="Guo L."/>
            <person name="Chen Y."/>
            <person name="Luo F."/>
            <person name="Zhou W."/>
            <person name="Sun J."/>
            <person name="Mao Q."/>
            <person name="Liang P."/>
            <person name="Zhou C."/>
            <person name="Tian Y."/>
            <person name="Men J."/>
            <person name="Lv X."/>
            <person name="Huang L."/>
            <person name="Zhou J."/>
            <person name="Hu Y."/>
            <person name="Li R."/>
            <person name="Zhang F."/>
            <person name="Lei H."/>
            <person name="Li X."/>
            <person name="Hu X."/>
            <person name="Liang C."/>
            <person name="Xu J."/>
            <person name="Wu Z."/>
            <person name="Yu X."/>
        </authorList>
    </citation>
    <scope>NUCLEOTIDE SEQUENCE</scope>
    <source>
        <strain>Henan</strain>
    </source>
</reference>
<keyword evidence="3" id="KW-1185">Reference proteome</keyword>
<dbReference type="EMBL" id="DF144787">
    <property type="protein sequence ID" value="GAA57484.1"/>
    <property type="molecule type" value="Genomic_DNA"/>
</dbReference>
<feature type="non-terminal residue" evidence="2">
    <location>
        <position position="71"/>
    </location>
</feature>
<dbReference type="Proteomes" id="UP000008909">
    <property type="component" value="Unassembled WGS sequence"/>
</dbReference>
<protein>
    <submittedName>
        <fullName evidence="2">Uncharacterized protein</fullName>
    </submittedName>
</protein>
<proteinExistence type="predicted"/>
<evidence type="ECO:0000256" key="1">
    <source>
        <dbReference type="SAM" id="SignalP"/>
    </source>
</evidence>
<reference evidence="2" key="1">
    <citation type="journal article" date="2011" name="Genome Biol.">
        <title>The draft genome of the carcinogenic human liver fluke Clonorchis sinensis.</title>
        <authorList>
            <person name="Wang X."/>
            <person name="Chen W."/>
            <person name="Huang Y."/>
            <person name="Sun J."/>
            <person name="Men J."/>
            <person name="Liu H."/>
            <person name="Luo F."/>
            <person name="Guo L."/>
            <person name="Lv X."/>
            <person name="Deng C."/>
            <person name="Zhou C."/>
            <person name="Fan Y."/>
            <person name="Li X."/>
            <person name="Huang L."/>
            <person name="Hu Y."/>
            <person name="Liang C."/>
            <person name="Hu X."/>
            <person name="Xu J."/>
            <person name="Yu X."/>
        </authorList>
    </citation>
    <scope>NUCLEOTIDE SEQUENCE [LARGE SCALE GENOMIC DNA]</scope>
    <source>
        <strain evidence="2">Henan</strain>
    </source>
</reference>
<dbReference type="AlphaFoldDB" id="G7YX04"/>
<keyword evidence="1" id="KW-0732">Signal</keyword>
<feature type="signal peptide" evidence="1">
    <location>
        <begin position="1"/>
        <end position="24"/>
    </location>
</feature>
<name>G7YX04_CLOSI</name>
<gene>
    <name evidence="2" type="ORF">CLF_112796</name>
</gene>
<accession>G7YX04</accession>
<evidence type="ECO:0000313" key="3">
    <source>
        <dbReference type="Proteomes" id="UP000008909"/>
    </source>
</evidence>